<keyword evidence="2" id="KW-1185">Reference proteome</keyword>
<gene>
    <name evidence="3" type="primary">LOC116218643</name>
</gene>
<dbReference type="GeneID" id="116218643"/>
<protein>
    <submittedName>
        <fullName evidence="3">Uncharacterized protein LOC116218643</fullName>
    </submittedName>
</protein>
<dbReference type="AlphaFoldDB" id="A0A6P8EXL3"/>
<feature type="region of interest" description="Disordered" evidence="1">
    <location>
        <begin position="1"/>
        <end position="25"/>
    </location>
</feature>
<evidence type="ECO:0000313" key="3">
    <source>
        <dbReference type="RefSeq" id="XP_031416811.1"/>
    </source>
</evidence>
<feature type="compositionally biased region" description="Basic and acidic residues" evidence="1">
    <location>
        <begin position="179"/>
        <end position="201"/>
    </location>
</feature>
<reference evidence="3" key="1">
    <citation type="submission" date="2025-08" db="UniProtKB">
        <authorList>
            <consortium name="RefSeq"/>
        </authorList>
    </citation>
    <scope>IDENTIFICATION</scope>
</reference>
<dbReference type="RefSeq" id="XP_031416811.1">
    <property type="nucleotide sequence ID" value="XM_031560951.2"/>
</dbReference>
<dbReference type="Proteomes" id="UP000515152">
    <property type="component" value="Chromosome 2"/>
</dbReference>
<proteinExistence type="predicted"/>
<feature type="compositionally biased region" description="Basic and acidic residues" evidence="1">
    <location>
        <begin position="267"/>
        <end position="281"/>
    </location>
</feature>
<dbReference type="OrthoDB" id="6162046at2759"/>
<evidence type="ECO:0000313" key="2">
    <source>
        <dbReference type="Proteomes" id="UP000515152"/>
    </source>
</evidence>
<accession>A0A6P8EXL3</accession>
<evidence type="ECO:0000256" key="1">
    <source>
        <dbReference type="SAM" id="MobiDB-lite"/>
    </source>
</evidence>
<feature type="region of interest" description="Disordered" evidence="1">
    <location>
        <begin position="99"/>
        <end position="292"/>
    </location>
</feature>
<sequence>MAAYRHNPHEPPESSQSQPSIVRGSIPVELRDWQKGSGWGTLVMGPDGDIIRLSLWDPSGEHQLSLDDVTEEHAVRILVSEGEQEGQPWTILLEPESTAAEEDLSGKAEVTSGTRETSHVRMRRVARVGVHGDDINAEGRCGSGTDDGAPADGQIQSPERSPGVRGAVSGDQPVSTGGDAERKEGSERRREMDRAERKEDAPPGAGGDSEAPPQLTEDHRSHRRSPRAAHSAAETPLDTSIPQCPSGVRPEPVESHAKAAGISQTVRDVEREGRGRGEKGGKGGRKERKRGERTAGVAIFIPVPALGLQRYPCFTRSKFMAGKLTRSRPPLEPPAHVSAPADLTVCFDSHRQPCDQAQPIRGERSCE</sequence>
<organism evidence="2 3">
    <name type="scientific">Clupea harengus</name>
    <name type="common">Atlantic herring</name>
    <dbReference type="NCBI Taxonomy" id="7950"/>
    <lineage>
        <taxon>Eukaryota</taxon>
        <taxon>Metazoa</taxon>
        <taxon>Chordata</taxon>
        <taxon>Craniata</taxon>
        <taxon>Vertebrata</taxon>
        <taxon>Euteleostomi</taxon>
        <taxon>Actinopterygii</taxon>
        <taxon>Neopterygii</taxon>
        <taxon>Teleostei</taxon>
        <taxon>Clupei</taxon>
        <taxon>Clupeiformes</taxon>
        <taxon>Clupeoidei</taxon>
        <taxon>Clupeidae</taxon>
        <taxon>Clupea</taxon>
    </lineage>
</organism>
<dbReference type="KEGG" id="char:116218643"/>
<name>A0A6P8EXL3_CLUHA</name>